<proteinExistence type="predicted"/>
<name>A0A225WTG7_9STRA</name>
<accession>A0A225WTG7</accession>
<protein>
    <submittedName>
        <fullName evidence="1">Uncharacterized protein</fullName>
    </submittedName>
</protein>
<sequence length="134" mass="15381">MLCADSTGELLNTTSTNDGRKHVCCVILVIEIHKITDLGSNNRVRRLDKQYFLPDQSVLLRSIGHDAVKRVDAPTRNWWYQDVESPKLWSPMVALTTEFWVHGLWLTWIGDYDVLLTSPGLLEFSVESSKFKMN</sequence>
<dbReference type="EMBL" id="NBNE01000274">
    <property type="protein sequence ID" value="OWZ20936.1"/>
    <property type="molecule type" value="Genomic_DNA"/>
</dbReference>
<comment type="caution">
    <text evidence="1">The sequence shown here is derived from an EMBL/GenBank/DDBJ whole genome shotgun (WGS) entry which is preliminary data.</text>
</comment>
<evidence type="ECO:0000313" key="2">
    <source>
        <dbReference type="Proteomes" id="UP000198211"/>
    </source>
</evidence>
<reference evidence="2" key="1">
    <citation type="submission" date="2017-03" db="EMBL/GenBank/DDBJ databases">
        <title>Phytopthora megakarya and P. palmivora, two closely related causual agents of cacao black pod achieved similar genome size and gene model numbers by different mechanisms.</title>
        <authorList>
            <person name="Ali S."/>
            <person name="Shao J."/>
            <person name="Larry D.J."/>
            <person name="Kronmiller B."/>
            <person name="Shen D."/>
            <person name="Strem M.D."/>
            <person name="Melnick R.L."/>
            <person name="Guiltinan M.J."/>
            <person name="Tyler B.M."/>
            <person name="Meinhardt L.W."/>
            <person name="Bailey B.A."/>
        </authorList>
    </citation>
    <scope>NUCLEOTIDE SEQUENCE [LARGE SCALE GENOMIC DNA]</scope>
    <source>
        <strain evidence="2">zdho120</strain>
    </source>
</reference>
<gene>
    <name evidence="1" type="ORF">PHMEG_0004612</name>
</gene>
<dbReference type="OrthoDB" id="146832at2759"/>
<keyword evidence="2" id="KW-1185">Reference proteome</keyword>
<dbReference type="Proteomes" id="UP000198211">
    <property type="component" value="Unassembled WGS sequence"/>
</dbReference>
<evidence type="ECO:0000313" key="1">
    <source>
        <dbReference type="EMBL" id="OWZ20936.1"/>
    </source>
</evidence>
<dbReference type="AlphaFoldDB" id="A0A225WTG7"/>
<organism evidence="1 2">
    <name type="scientific">Phytophthora megakarya</name>
    <dbReference type="NCBI Taxonomy" id="4795"/>
    <lineage>
        <taxon>Eukaryota</taxon>
        <taxon>Sar</taxon>
        <taxon>Stramenopiles</taxon>
        <taxon>Oomycota</taxon>
        <taxon>Peronosporomycetes</taxon>
        <taxon>Peronosporales</taxon>
        <taxon>Peronosporaceae</taxon>
        <taxon>Phytophthora</taxon>
    </lineage>
</organism>